<comment type="subunit">
    <text evidence="4">Homotetramer.</text>
</comment>
<dbReference type="InterPro" id="IPR001424">
    <property type="entry name" value="SOD_Cu_Zn_dom"/>
</dbReference>
<evidence type="ECO:0000256" key="11">
    <source>
        <dbReference type="ARBA" id="ARBA00023157"/>
    </source>
</evidence>
<evidence type="ECO:0000256" key="4">
    <source>
        <dbReference type="ARBA" id="ARBA00011881"/>
    </source>
</evidence>
<keyword evidence="13" id="KW-0472">Membrane</keyword>
<evidence type="ECO:0000256" key="12">
    <source>
        <dbReference type="ARBA" id="ARBA00049204"/>
    </source>
</evidence>
<evidence type="ECO:0000256" key="1">
    <source>
        <dbReference type="ARBA" id="ARBA00001935"/>
    </source>
</evidence>
<keyword evidence="10" id="KW-0186">Copper</keyword>
<keyword evidence="8" id="KW-0049">Antioxidant</keyword>
<name>A0A067DDK4_CITSI</name>
<proteinExistence type="inferred from homology"/>
<dbReference type="Pfam" id="PF00080">
    <property type="entry name" value="Sod_Cu"/>
    <property type="match status" value="1"/>
</dbReference>
<dbReference type="AlphaFoldDB" id="A0A067DDK4"/>
<dbReference type="PRINTS" id="PR00068">
    <property type="entry name" value="CUZNDISMTASE"/>
</dbReference>
<evidence type="ECO:0000259" key="14">
    <source>
        <dbReference type="Pfam" id="PF00080"/>
    </source>
</evidence>
<dbReference type="PROSITE" id="PS00087">
    <property type="entry name" value="SOD_CU_ZN_1"/>
    <property type="match status" value="1"/>
</dbReference>
<feature type="domain" description="Superoxide dismutase copper/zinc binding" evidence="14">
    <location>
        <begin position="59"/>
        <end position="194"/>
    </location>
</feature>
<dbReference type="Proteomes" id="UP000027120">
    <property type="component" value="Unassembled WGS sequence"/>
</dbReference>
<dbReference type="GO" id="GO:0009507">
    <property type="term" value="C:chloroplast"/>
    <property type="evidence" value="ECO:0007669"/>
    <property type="project" value="UniProtKB-ARBA"/>
</dbReference>
<dbReference type="GO" id="GO:0005507">
    <property type="term" value="F:copper ion binding"/>
    <property type="evidence" value="ECO:0000318"/>
    <property type="project" value="GO_Central"/>
</dbReference>
<comment type="cofactor">
    <cofactor evidence="2">
        <name>Zn(2+)</name>
        <dbReference type="ChEBI" id="CHEBI:29105"/>
    </cofactor>
</comment>
<keyword evidence="13" id="KW-1133">Transmembrane helix</keyword>
<evidence type="ECO:0000256" key="9">
    <source>
        <dbReference type="ARBA" id="ARBA00023002"/>
    </source>
</evidence>
<keyword evidence="6" id="KW-0479">Metal-binding</keyword>
<dbReference type="Gene3D" id="2.60.40.200">
    <property type="entry name" value="Superoxide dismutase, copper/zinc binding domain"/>
    <property type="match status" value="1"/>
</dbReference>
<reference evidence="15 16" key="1">
    <citation type="submission" date="2014-04" db="EMBL/GenBank/DDBJ databases">
        <authorList>
            <consortium name="International Citrus Genome Consortium"/>
            <person name="Gmitter F."/>
            <person name="Chen C."/>
            <person name="Farmerie W."/>
            <person name="Harkins T."/>
            <person name="Desany B."/>
            <person name="Mohiuddin M."/>
            <person name="Kodira C."/>
            <person name="Borodovsky M."/>
            <person name="Lomsadze A."/>
            <person name="Burns P."/>
            <person name="Jenkins J."/>
            <person name="Prochnik S."/>
            <person name="Shu S."/>
            <person name="Chapman J."/>
            <person name="Pitluck S."/>
            <person name="Schmutz J."/>
            <person name="Rokhsar D."/>
        </authorList>
    </citation>
    <scope>NUCLEOTIDE SEQUENCE</scope>
</reference>
<dbReference type="InterPro" id="IPR024134">
    <property type="entry name" value="SOD_Cu/Zn_/chaperone"/>
</dbReference>
<dbReference type="STRING" id="2711.A0A067DDK4"/>
<keyword evidence="13" id="KW-0812">Transmembrane</keyword>
<dbReference type="InterPro" id="IPR036423">
    <property type="entry name" value="SOD-like_Cu/Zn_dom_sf"/>
</dbReference>
<evidence type="ECO:0000313" key="16">
    <source>
        <dbReference type="Proteomes" id="UP000027120"/>
    </source>
</evidence>
<comment type="similarity">
    <text evidence="3">Belongs to the Cu-Zn superoxide dismutase family.</text>
</comment>
<evidence type="ECO:0000256" key="2">
    <source>
        <dbReference type="ARBA" id="ARBA00001947"/>
    </source>
</evidence>
<organism evidence="15 16">
    <name type="scientific">Citrus sinensis</name>
    <name type="common">Sweet orange</name>
    <name type="synonym">Citrus aurantium var. sinensis</name>
    <dbReference type="NCBI Taxonomy" id="2711"/>
    <lineage>
        <taxon>Eukaryota</taxon>
        <taxon>Viridiplantae</taxon>
        <taxon>Streptophyta</taxon>
        <taxon>Embryophyta</taxon>
        <taxon>Tracheophyta</taxon>
        <taxon>Spermatophyta</taxon>
        <taxon>Magnoliopsida</taxon>
        <taxon>eudicotyledons</taxon>
        <taxon>Gunneridae</taxon>
        <taxon>Pentapetalae</taxon>
        <taxon>rosids</taxon>
        <taxon>malvids</taxon>
        <taxon>Sapindales</taxon>
        <taxon>Rutaceae</taxon>
        <taxon>Aurantioideae</taxon>
        <taxon>Citrus</taxon>
    </lineage>
</organism>
<sequence>TIGNIISHLLYFHLIMERTASIKLVALLAVLFCFVNATKSRGVPTVKAVAYVISKWGPKGILHFKQEGDGPTTIKGTLYYLSQGAHGFHIHVYGDMAHFCQSTGDHFNPFRKHHGGPEDWIRHAGDLGNIYVGFDGKAKINIVDKHKLIPLVGPNSIIGRSVVIHDKHDDLGKVGNYHSKKNGNAGDKIACGVIGLQA</sequence>
<dbReference type="EMBL" id="KK785721">
    <property type="protein sequence ID" value="KDO41084.1"/>
    <property type="molecule type" value="Genomic_DNA"/>
</dbReference>
<accession>A0A067DDK4</accession>
<dbReference type="SMR" id="A0A067DDK4"/>
<evidence type="ECO:0000256" key="13">
    <source>
        <dbReference type="SAM" id="Phobius"/>
    </source>
</evidence>
<dbReference type="GO" id="GO:0019430">
    <property type="term" value="P:removal of superoxide radicals"/>
    <property type="evidence" value="ECO:0000318"/>
    <property type="project" value="GO_Central"/>
</dbReference>
<comment type="catalytic activity">
    <reaction evidence="12">
        <text>2 superoxide + 2 H(+) = H2O2 + O2</text>
        <dbReference type="Rhea" id="RHEA:20696"/>
        <dbReference type="ChEBI" id="CHEBI:15378"/>
        <dbReference type="ChEBI" id="CHEBI:15379"/>
        <dbReference type="ChEBI" id="CHEBI:16240"/>
        <dbReference type="ChEBI" id="CHEBI:18421"/>
        <dbReference type="EC" id="1.15.1.1"/>
    </reaction>
</comment>
<dbReference type="EC" id="1.15.1.1" evidence="5"/>
<evidence type="ECO:0000256" key="8">
    <source>
        <dbReference type="ARBA" id="ARBA00022862"/>
    </source>
</evidence>
<keyword evidence="9" id="KW-0560">Oxidoreductase</keyword>
<feature type="transmembrane region" description="Helical" evidence="13">
    <location>
        <begin position="20"/>
        <end position="37"/>
    </location>
</feature>
<keyword evidence="7" id="KW-0862">Zinc</keyword>
<evidence type="ECO:0000256" key="10">
    <source>
        <dbReference type="ARBA" id="ARBA00023008"/>
    </source>
</evidence>
<dbReference type="PANTHER" id="PTHR10003">
    <property type="entry name" value="SUPEROXIDE DISMUTASE CU-ZN -RELATED"/>
    <property type="match status" value="1"/>
</dbReference>
<dbReference type="SUPFAM" id="SSF49329">
    <property type="entry name" value="Cu,Zn superoxide dismutase-like"/>
    <property type="match status" value="1"/>
</dbReference>
<dbReference type="FunFam" id="2.60.40.200:FF:000003">
    <property type="entry name" value="Superoxide dismutase [Cu-Zn], chloroplastic"/>
    <property type="match status" value="1"/>
</dbReference>
<dbReference type="CDD" id="cd00305">
    <property type="entry name" value="Cu-Zn_Superoxide_Dismutase"/>
    <property type="match status" value="1"/>
</dbReference>
<dbReference type="InterPro" id="IPR018152">
    <property type="entry name" value="SOD_Cu/Zn_BS"/>
</dbReference>
<feature type="non-terminal residue" evidence="15">
    <location>
        <position position="1"/>
    </location>
</feature>
<comment type="cofactor">
    <cofactor evidence="1">
        <name>Cu cation</name>
        <dbReference type="ChEBI" id="CHEBI:23378"/>
    </cofactor>
</comment>
<protein>
    <recommendedName>
        <fullName evidence="5">superoxide dismutase</fullName>
        <ecNumber evidence="5">1.15.1.1</ecNumber>
    </recommendedName>
</protein>
<gene>
    <name evidence="15" type="ORF">CISIN_1g037040mg</name>
</gene>
<evidence type="ECO:0000256" key="6">
    <source>
        <dbReference type="ARBA" id="ARBA00022723"/>
    </source>
</evidence>
<keyword evidence="11" id="KW-1015">Disulfide bond</keyword>
<dbReference type="GO" id="GO:0004784">
    <property type="term" value="F:superoxide dismutase activity"/>
    <property type="evidence" value="ECO:0000318"/>
    <property type="project" value="GO_Central"/>
</dbReference>
<evidence type="ECO:0000313" key="15">
    <source>
        <dbReference type="EMBL" id="KDO41084.1"/>
    </source>
</evidence>
<evidence type="ECO:0000256" key="7">
    <source>
        <dbReference type="ARBA" id="ARBA00022833"/>
    </source>
</evidence>
<keyword evidence="16" id="KW-1185">Reference proteome</keyword>
<evidence type="ECO:0000256" key="5">
    <source>
        <dbReference type="ARBA" id="ARBA00012682"/>
    </source>
</evidence>
<evidence type="ECO:0000256" key="3">
    <source>
        <dbReference type="ARBA" id="ARBA00010457"/>
    </source>
</evidence>